<reference evidence="11 12" key="1">
    <citation type="submission" date="2006-10" db="EMBL/GenBank/DDBJ databases">
        <title>Complete sequence of chromosome of Pelobacter propionicus DSM 2379.</title>
        <authorList>
            <consortium name="US DOE Joint Genome Institute"/>
            <person name="Copeland A."/>
            <person name="Lucas S."/>
            <person name="Lapidus A."/>
            <person name="Barry K."/>
            <person name="Detter J.C."/>
            <person name="Glavina del Rio T."/>
            <person name="Hammon N."/>
            <person name="Israni S."/>
            <person name="Dalin E."/>
            <person name="Tice H."/>
            <person name="Pitluck S."/>
            <person name="Saunders E."/>
            <person name="Brettin T."/>
            <person name="Bruce D."/>
            <person name="Han C."/>
            <person name="Tapia R."/>
            <person name="Schmutz J."/>
            <person name="Larimer F."/>
            <person name="Land M."/>
            <person name="Hauser L."/>
            <person name="Kyrpides N."/>
            <person name="Kim E."/>
            <person name="Lovley D."/>
            <person name="Richardson P."/>
        </authorList>
    </citation>
    <scope>NUCLEOTIDE SEQUENCE [LARGE SCALE GENOMIC DNA]</scope>
    <source>
        <strain evidence="12">DSM 2379 / NBRC 103807 / OttBd1</strain>
    </source>
</reference>
<dbReference type="GO" id="GO:0005524">
    <property type="term" value="F:ATP binding"/>
    <property type="evidence" value="ECO:0007669"/>
    <property type="project" value="UniProtKB-KW"/>
</dbReference>
<evidence type="ECO:0000256" key="6">
    <source>
        <dbReference type="ARBA" id="ARBA00022777"/>
    </source>
</evidence>
<dbReference type="PROSITE" id="PS50112">
    <property type="entry name" value="PAS"/>
    <property type="match status" value="1"/>
</dbReference>
<evidence type="ECO:0000256" key="5">
    <source>
        <dbReference type="ARBA" id="ARBA00022741"/>
    </source>
</evidence>
<keyword evidence="3" id="KW-0597">Phosphoprotein</keyword>
<dbReference type="RefSeq" id="WP_011736909.1">
    <property type="nucleotide sequence ID" value="NC_008609.1"/>
</dbReference>
<dbReference type="PANTHER" id="PTHR43065">
    <property type="entry name" value="SENSOR HISTIDINE KINASE"/>
    <property type="match status" value="1"/>
</dbReference>
<dbReference type="InterPro" id="IPR005467">
    <property type="entry name" value="His_kinase_dom"/>
</dbReference>
<keyword evidence="8" id="KW-0902">Two-component regulatory system</keyword>
<dbReference type="Proteomes" id="UP000006732">
    <property type="component" value="Chromosome"/>
</dbReference>
<dbReference type="SMART" id="SM00091">
    <property type="entry name" value="PAS"/>
    <property type="match status" value="1"/>
</dbReference>
<dbReference type="eggNOG" id="COG3852">
    <property type="taxonomic scope" value="Bacteria"/>
</dbReference>
<dbReference type="HOGENOM" id="CLU_000445_114_39_7"/>
<dbReference type="SMART" id="SM00387">
    <property type="entry name" value="HATPase_c"/>
    <property type="match status" value="1"/>
</dbReference>
<dbReference type="AlphaFoldDB" id="A1ATK3"/>
<name>A1ATK3_PELPD</name>
<feature type="domain" description="PAS" evidence="10">
    <location>
        <begin position="14"/>
        <end position="58"/>
    </location>
</feature>
<keyword evidence="4 11" id="KW-0808">Transferase</keyword>
<dbReference type="InterPro" id="IPR004358">
    <property type="entry name" value="Sig_transdc_His_kin-like_C"/>
</dbReference>
<dbReference type="InterPro" id="IPR003594">
    <property type="entry name" value="HATPase_dom"/>
</dbReference>
<dbReference type="EC" id="2.7.13.3" evidence="2"/>
<dbReference type="GO" id="GO:0006355">
    <property type="term" value="P:regulation of DNA-templated transcription"/>
    <property type="evidence" value="ECO:0007669"/>
    <property type="project" value="InterPro"/>
</dbReference>
<sequence>MNLPDSREENQIPLDDYYATVIDSVGDGVLVINREGLITLCNPAAEEITGLSRRHALGASFRKLFSHEATLLEMVNKTTRTGVTISDHENVVVRGMARVTPVAVTCYPLMRANGENIGAILTLKDITYIRELEAAVRQADRLSTLGTLAAGLAHEVKNPLGGIKGAAQLLEQELAAESELLEYTRVMIRETERIDRIIRELLELASPRGLKLAPVNLHRILGDILLLQKQAVADRQISFVTHFDPSIPDIMADREMLTRLFLNLIRNAIDAIAESGQLTVTSRVLSDYRLAQNQRRSRMVAVDIADDGPGIPGADLENIWTPFFSSKSTGTGLGLTICHKIVSEHRGMIKVESDPGHGTKFTVLLPLVQ</sequence>
<dbReference type="CDD" id="cd00082">
    <property type="entry name" value="HisKA"/>
    <property type="match status" value="1"/>
</dbReference>
<dbReference type="SMART" id="SM00388">
    <property type="entry name" value="HisKA"/>
    <property type="match status" value="1"/>
</dbReference>
<evidence type="ECO:0000259" key="9">
    <source>
        <dbReference type="PROSITE" id="PS50109"/>
    </source>
</evidence>
<dbReference type="Pfam" id="PF00989">
    <property type="entry name" value="PAS"/>
    <property type="match status" value="1"/>
</dbReference>
<dbReference type="Pfam" id="PF02518">
    <property type="entry name" value="HATPase_c"/>
    <property type="match status" value="1"/>
</dbReference>
<proteinExistence type="predicted"/>
<evidence type="ECO:0000256" key="8">
    <source>
        <dbReference type="ARBA" id="ARBA00023012"/>
    </source>
</evidence>
<dbReference type="Gene3D" id="1.10.287.130">
    <property type="match status" value="1"/>
</dbReference>
<protein>
    <recommendedName>
        <fullName evidence="2">histidine kinase</fullName>
        <ecNumber evidence="2">2.7.13.3</ecNumber>
    </recommendedName>
</protein>
<organism evidence="11 12">
    <name type="scientific">Pelobacter propionicus (strain DSM 2379 / NBRC 103807 / OttBd1)</name>
    <dbReference type="NCBI Taxonomy" id="338966"/>
    <lineage>
        <taxon>Bacteria</taxon>
        <taxon>Pseudomonadati</taxon>
        <taxon>Thermodesulfobacteriota</taxon>
        <taxon>Desulfuromonadia</taxon>
        <taxon>Desulfuromonadales</taxon>
        <taxon>Desulfuromonadaceae</taxon>
        <taxon>Pelobacter</taxon>
    </lineage>
</organism>
<evidence type="ECO:0000256" key="4">
    <source>
        <dbReference type="ARBA" id="ARBA00022679"/>
    </source>
</evidence>
<dbReference type="Gene3D" id="3.30.565.10">
    <property type="entry name" value="Histidine kinase-like ATPase, C-terminal domain"/>
    <property type="match status" value="1"/>
</dbReference>
<dbReference type="PROSITE" id="PS50109">
    <property type="entry name" value="HIS_KIN"/>
    <property type="match status" value="1"/>
</dbReference>
<dbReference type="NCBIfam" id="TIGR00229">
    <property type="entry name" value="sensory_box"/>
    <property type="match status" value="1"/>
</dbReference>
<keyword evidence="7" id="KW-0067">ATP-binding</keyword>
<comment type="catalytic activity">
    <reaction evidence="1">
        <text>ATP + protein L-histidine = ADP + protein N-phospho-L-histidine.</text>
        <dbReference type="EC" id="2.7.13.3"/>
    </reaction>
</comment>
<evidence type="ECO:0000259" key="10">
    <source>
        <dbReference type="PROSITE" id="PS50112"/>
    </source>
</evidence>
<dbReference type="OrthoDB" id="9773941at2"/>
<evidence type="ECO:0000256" key="3">
    <source>
        <dbReference type="ARBA" id="ARBA00022553"/>
    </source>
</evidence>
<dbReference type="GO" id="GO:0000155">
    <property type="term" value="F:phosphorelay sensor kinase activity"/>
    <property type="evidence" value="ECO:0007669"/>
    <property type="project" value="InterPro"/>
</dbReference>
<evidence type="ECO:0000313" key="11">
    <source>
        <dbReference type="EMBL" id="ABL00674.1"/>
    </source>
</evidence>
<dbReference type="InterPro" id="IPR036097">
    <property type="entry name" value="HisK_dim/P_sf"/>
</dbReference>
<dbReference type="InterPro" id="IPR003661">
    <property type="entry name" value="HisK_dim/P_dom"/>
</dbReference>
<dbReference type="SUPFAM" id="SSF55785">
    <property type="entry name" value="PYP-like sensor domain (PAS domain)"/>
    <property type="match status" value="1"/>
</dbReference>
<evidence type="ECO:0000256" key="7">
    <source>
        <dbReference type="ARBA" id="ARBA00022840"/>
    </source>
</evidence>
<gene>
    <name evidence="11" type="ordered locus">Ppro_3078</name>
</gene>
<dbReference type="InterPro" id="IPR035965">
    <property type="entry name" value="PAS-like_dom_sf"/>
</dbReference>
<keyword evidence="6 11" id="KW-0418">Kinase</keyword>
<dbReference type="CDD" id="cd00130">
    <property type="entry name" value="PAS"/>
    <property type="match status" value="1"/>
</dbReference>
<dbReference type="Pfam" id="PF00512">
    <property type="entry name" value="HisKA"/>
    <property type="match status" value="1"/>
</dbReference>
<dbReference type="Gene3D" id="3.30.450.20">
    <property type="entry name" value="PAS domain"/>
    <property type="match status" value="1"/>
</dbReference>
<evidence type="ECO:0000256" key="1">
    <source>
        <dbReference type="ARBA" id="ARBA00000085"/>
    </source>
</evidence>
<feature type="domain" description="Histidine kinase" evidence="9">
    <location>
        <begin position="151"/>
        <end position="369"/>
    </location>
</feature>
<dbReference type="InterPro" id="IPR013767">
    <property type="entry name" value="PAS_fold"/>
</dbReference>
<evidence type="ECO:0000313" key="12">
    <source>
        <dbReference type="Proteomes" id="UP000006732"/>
    </source>
</evidence>
<dbReference type="SUPFAM" id="SSF47384">
    <property type="entry name" value="Homodimeric domain of signal transducing histidine kinase"/>
    <property type="match status" value="1"/>
</dbReference>
<keyword evidence="12" id="KW-1185">Reference proteome</keyword>
<dbReference type="PRINTS" id="PR00344">
    <property type="entry name" value="BCTRLSENSOR"/>
</dbReference>
<evidence type="ECO:0000256" key="2">
    <source>
        <dbReference type="ARBA" id="ARBA00012438"/>
    </source>
</evidence>
<dbReference type="InterPro" id="IPR000014">
    <property type="entry name" value="PAS"/>
</dbReference>
<dbReference type="STRING" id="338966.Ppro_3078"/>
<dbReference type="KEGG" id="ppd:Ppro_3078"/>
<dbReference type="InterPro" id="IPR036890">
    <property type="entry name" value="HATPase_C_sf"/>
</dbReference>
<accession>A1ATK3</accession>
<dbReference type="PANTHER" id="PTHR43065:SF10">
    <property type="entry name" value="PEROXIDE STRESS-ACTIVATED HISTIDINE KINASE MAK3"/>
    <property type="match status" value="1"/>
</dbReference>
<dbReference type="SUPFAM" id="SSF55874">
    <property type="entry name" value="ATPase domain of HSP90 chaperone/DNA topoisomerase II/histidine kinase"/>
    <property type="match status" value="1"/>
</dbReference>
<dbReference type="EMBL" id="CP000482">
    <property type="protein sequence ID" value="ABL00674.1"/>
    <property type="molecule type" value="Genomic_DNA"/>
</dbReference>
<keyword evidence="5" id="KW-0547">Nucleotide-binding</keyword>